<sequence>MRHGRLQRVLIVAADSLLAPGVLEQLGAQRRLKFEGQPVGLTPGEAGVCLLLELESSARKRNAPPQARLAGVATAQEENHRESGSTTTGTGLAKCIHQVLDLLPEPASFGGDIYADLNGEEWRAREWGYASVRIEQRMKAPEVHVPCAHVGDTGAASGALGICMALHALARGHARAGHALVLSSSERGQVGSVCLGAP</sequence>
<name>A0A0H4XG78_9BACT</name>
<reference evidence="1 2" key="1">
    <citation type="journal article" date="2016" name="PLoS ONE">
        <title>Complete Genome Sequence and Comparative Genomics of a Novel Myxobacterium Myxococcus hansupus.</title>
        <authorList>
            <person name="Sharma G."/>
            <person name="Narwani T."/>
            <person name="Subramanian S."/>
        </authorList>
    </citation>
    <scope>NUCLEOTIDE SEQUENCE [LARGE SCALE GENOMIC DNA]</scope>
    <source>
        <strain evidence="2">mixupus</strain>
    </source>
</reference>
<dbReference type="GO" id="GO:0016746">
    <property type="term" value="F:acyltransferase activity"/>
    <property type="evidence" value="ECO:0007669"/>
    <property type="project" value="InterPro"/>
</dbReference>
<organism evidence="1 2">
    <name type="scientific">Pseudomyxococcus hansupus</name>
    <dbReference type="NCBI Taxonomy" id="1297742"/>
    <lineage>
        <taxon>Bacteria</taxon>
        <taxon>Pseudomonadati</taxon>
        <taxon>Myxococcota</taxon>
        <taxon>Myxococcia</taxon>
        <taxon>Myxococcales</taxon>
        <taxon>Cystobacterineae</taxon>
        <taxon>Myxococcaceae</taxon>
        <taxon>Pseudomyxococcus</taxon>
    </lineage>
</organism>
<evidence type="ECO:0008006" key="3">
    <source>
        <dbReference type="Google" id="ProtNLM"/>
    </source>
</evidence>
<evidence type="ECO:0000313" key="1">
    <source>
        <dbReference type="EMBL" id="AKQ67237.1"/>
    </source>
</evidence>
<dbReference type="EMBL" id="CP012109">
    <property type="protein sequence ID" value="AKQ67237.1"/>
    <property type="molecule type" value="Genomic_DNA"/>
</dbReference>
<dbReference type="InterPro" id="IPR016039">
    <property type="entry name" value="Thiolase-like"/>
</dbReference>
<keyword evidence="2" id="KW-1185">Reference proteome</keyword>
<dbReference type="STRING" id="1297742.A176_004149"/>
<protein>
    <recommendedName>
        <fullName evidence="3">Beta-ketoacyl synthase N-terminal domain-containing protein</fullName>
    </recommendedName>
</protein>
<dbReference type="Proteomes" id="UP000009026">
    <property type="component" value="Chromosome"/>
</dbReference>
<dbReference type="KEGG" id="mym:A176_004149"/>
<gene>
    <name evidence="1" type="ORF">A176_004149</name>
</gene>
<dbReference type="SUPFAM" id="SSF53901">
    <property type="entry name" value="Thiolase-like"/>
    <property type="match status" value="1"/>
</dbReference>
<evidence type="ECO:0000313" key="2">
    <source>
        <dbReference type="Proteomes" id="UP000009026"/>
    </source>
</evidence>
<dbReference type="Gene3D" id="3.40.47.10">
    <property type="match status" value="1"/>
</dbReference>
<dbReference type="PATRIC" id="fig|1297742.4.peg.4195"/>
<accession>A0A0H4XG78</accession>
<proteinExistence type="predicted"/>
<dbReference type="AlphaFoldDB" id="A0A0H4XG78"/>
<dbReference type="eggNOG" id="COG0304">
    <property type="taxonomic scope" value="Bacteria"/>
</dbReference>